<keyword evidence="2" id="KW-0812">Transmembrane</keyword>
<gene>
    <name evidence="8" type="ORF">OSB04_013930</name>
</gene>
<sequence>MVKVRRDCGSLWVKKESNKFDAETIGLKWLNTTDKTQRAKIYPKLIYSSTKFHFHGLTRGSSLSVENKDDLLVSPNGLFTAGFHEVGDNAYAFAVWFSGQHATENRTVVWMANRDAPLNGRQSKLSLWKDGSLVLLDAGRNVMWSSDTKSTSSSLRLRLYDTGNLVLDDEDAEVELFGKALIIQPIPFSRTNRSREPRNLFRQRALRITLRVSIRCLSITIAFFDSFTMLPKLLPSTGLIRAL</sequence>
<dbReference type="AlphaFoldDB" id="A0AA38TPS9"/>
<keyword evidence="9" id="KW-1185">Reference proteome</keyword>
<comment type="caution">
    <text evidence="8">The sequence shown here is derived from an EMBL/GenBank/DDBJ whole genome shotgun (WGS) entry which is preliminary data.</text>
</comment>
<comment type="subcellular location">
    <subcellularLocation>
        <location evidence="1">Membrane</location>
        <topology evidence="1">Single-pass membrane protein</topology>
    </subcellularLocation>
</comment>
<evidence type="ECO:0000313" key="8">
    <source>
        <dbReference type="EMBL" id="KAJ9559316.1"/>
    </source>
</evidence>
<evidence type="ECO:0000256" key="3">
    <source>
        <dbReference type="ARBA" id="ARBA00022729"/>
    </source>
</evidence>
<evidence type="ECO:0000259" key="7">
    <source>
        <dbReference type="PROSITE" id="PS50927"/>
    </source>
</evidence>
<evidence type="ECO:0000256" key="2">
    <source>
        <dbReference type="ARBA" id="ARBA00022692"/>
    </source>
</evidence>
<keyword evidence="3" id="KW-0732">Signal</keyword>
<reference evidence="8" key="1">
    <citation type="submission" date="2023-03" db="EMBL/GenBank/DDBJ databases">
        <title>Chromosome-scale reference genome and RAD-based genetic map of yellow starthistle (Centaurea solstitialis) reveal putative structural variation and QTLs associated with invader traits.</title>
        <authorList>
            <person name="Reatini B."/>
            <person name="Cang F.A."/>
            <person name="Jiang Q."/>
            <person name="Mckibben M.T.W."/>
            <person name="Barker M.S."/>
            <person name="Rieseberg L.H."/>
            <person name="Dlugosch K.M."/>
        </authorList>
    </citation>
    <scope>NUCLEOTIDE SEQUENCE</scope>
    <source>
        <strain evidence="8">CAN-66</strain>
        <tissue evidence="8">Leaf</tissue>
    </source>
</reference>
<evidence type="ECO:0000256" key="1">
    <source>
        <dbReference type="ARBA" id="ARBA00004167"/>
    </source>
</evidence>
<proteinExistence type="predicted"/>
<dbReference type="Proteomes" id="UP001172457">
    <property type="component" value="Chromosome 3"/>
</dbReference>
<dbReference type="EMBL" id="JARYMX010000003">
    <property type="protein sequence ID" value="KAJ9559316.1"/>
    <property type="molecule type" value="Genomic_DNA"/>
</dbReference>
<dbReference type="SMART" id="SM00108">
    <property type="entry name" value="B_lectin"/>
    <property type="match status" value="1"/>
</dbReference>
<evidence type="ECO:0000256" key="6">
    <source>
        <dbReference type="ARBA" id="ARBA00023180"/>
    </source>
</evidence>
<dbReference type="GO" id="GO:0016020">
    <property type="term" value="C:membrane"/>
    <property type="evidence" value="ECO:0007669"/>
    <property type="project" value="UniProtKB-SubCell"/>
</dbReference>
<evidence type="ECO:0000256" key="4">
    <source>
        <dbReference type="ARBA" id="ARBA00022989"/>
    </source>
</evidence>
<dbReference type="Pfam" id="PF01453">
    <property type="entry name" value="B_lectin"/>
    <property type="match status" value="1"/>
</dbReference>
<dbReference type="PANTHER" id="PTHR47974">
    <property type="entry name" value="OS07G0415500 PROTEIN"/>
    <property type="match status" value="1"/>
</dbReference>
<evidence type="ECO:0000256" key="5">
    <source>
        <dbReference type="ARBA" id="ARBA00023136"/>
    </source>
</evidence>
<accession>A0AA38TPS9</accession>
<dbReference type="Gene3D" id="2.90.10.10">
    <property type="entry name" value="Bulb-type lectin domain"/>
    <property type="match status" value="1"/>
</dbReference>
<dbReference type="InterPro" id="IPR036426">
    <property type="entry name" value="Bulb-type_lectin_dom_sf"/>
</dbReference>
<keyword evidence="5" id="KW-0472">Membrane</keyword>
<dbReference type="PROSITE" id="PS50927">
    <property type="entry name" value="BULB_LECTIN"/>
    <property type="match status" value="1"/>
</dbReference>
<name>A0AA38TPS9_9ASTR</name>
<dbReference type="PANTHER" id="PTHR47974:SF3">
    <property type="entry name" value="RECEPTOR-LIKE SERINE_THREONINE-PROTEIN KINASE"/>
    <property type="match status" value="1"/>
</dbReference>
<keyword evidence="6" id="KW-0325">Glycoprotein</keyword>
<dbReference type="SUPFAM" id="SSF51110">
    <property type="entry name" value="alpha-D-mannose-specific plant lectins"/>
    <property type="match status" value="1"/>
</dbReference>
<feature type="domain" description="Bulb-type lectin" evidence="7">
    <location>
        <begin position="57"/>
        <end position="180"/>
    </location>
</feature>
<evidence type="ECO:0000313" key="9">
    <source>
        <dbReference type="Proteomes" id="UP001172457"/>
    </source>
</evidence>
<keyword evidence="4" id="KW-1133">Transmembrane helix</keyword>
<organism evidence="8 9">
    <name type="scientific">Centaurea solstitialis</name>
    <name type="common">yellow star-thistle</name>
    <dbReference type="NCBI Taxonomy" id="347529"/>
    <lineage>
        <taxon>Eukaryota</taxon>
        <taxon>Viridiplantae</taxon>
        <taxon>Streptophyta</taxon>
        <taxon>Embryophyta</taxon>
        <taxon>Tracheophyta</taxon>
        <taxon>Spermatophyta</taxon>
        <taxon>Magnoliopsida</taxon>
        <taxon>eudicotyledons</taxon>
        <taxon>Gunneridae</taxon>
        <taxon>Pentapetalae</taxon>
        <taxon>asterids</taxon>
        <taxon>campanulids</taxon>
        <taxon>Asterales</taxon>
        <taxon>Asteraceae</taxon>
        <taxon>Carduoideae</taxon>
        <taxon>Cardueae</taxon>
        <taxon>Centaureinae</taxon>
        <taxon>Centaurea</taxon>
    </lineage>
</organism>
<protein>
    <recommendedName>
        <fullName evidence="7">Bulb-type lectin domain-containing protein</fullName>
    </recommendedName>
</protein>
<dbReference type="InterPro" id="IPR001480">
    <property type="entry name" value="Bulb-type_lectin_dom"/>
</dbReference>